<keyword evidence="2" id="KW-1185">Reference proteome</keyword>
<dbReference type="EMBL" id="LJIX01000006">
    <property type="protein sequence ID" value="KQL18813.1"/>
    <property type="molecule type" value="Genomic_DNA"/>
</dbReference>
<dbReference type="STRING" id="1637975.AN957_09675"/>
<comment type="caution">
    <text evidence="1">The sequence shown here is derived from an EMBL/GenBank/DDBJ whole genome shotgun (WGS) entry which is preliminary data.</text>
</comment>
<sequence>MGVSYYACKCCGESRYEEYVGSCTTCGKTLGTCCVVNDDIGSDYAYEYGVIYDGSEAQKNEYGIEEDWEEKGWVTIGEVIDDTSIQPKYCPFCTGEEIAQEDILAYLLKQIGKTHTEVEREYRDYINKRKASE</sequence>
<dbReference type="RefSeq" id="WP_056683736.1">
    <property type="nucleotide sequence ID" value="NZ_LJIX01000006.1"/>
</dbReference>
<name>A0A0Q3T5R1_9BACI</name>
<gene>
    <name evidence="1" type="ORF">AN957_09675</name>
</gene>
<dbReference type="PATRIC" id="fig|1637975.4.peg.1709"/>
<reference evidence="1 2" key="1">
    <citation type="submission" date="2015-09" db="EMBL/GenBank/DDBJ databases">
        <title>Genome sequencing project for genomic taxonomy and phylogenomics of Bacillus-like bacteria.</title>
        <authorList>
            <person name="Liu B."/>
            <person name="Wang J."/>
            <person name="Zhu Y."/>
            <person name="Liu G."/>
            <person name="Chen Q."/>
            <person name="Chen Z."/>
            <person name="Lan J."/>
            <person name="Che J."/>
            <person name="Ge C."/>
            <person name="Shi H."/>
            <person name="Pan Z."/>
            <person name="Liu X."/>
        </authorList>
    </citation>
    <scope>NUCLEOTIDE SEQUENCE [LARGE SCALE GENOMIC DNA]</scope>
    <source>
        <strain evidence="1 2">FJAT-18043</strain>
    </source>
</reference>
<accession>A0A0Q3T5R1</accession>
<dbReference type="Proteomes" id="UP000050996">
    <property type="component" value="Unassembled WGS sequence"/>
</dbReference>
<protein>
    <submittedName>
        <fullName evidence="1">Uncharacterized protein</fullName>
    </submittedName>
</protein>
<evidence type="ECO:0000313" key="2">
    <source>
        <dbReference type="Proteomes" id="UP000050996"/>
    </source>
</evidence>
<organism evidence="1 2">
    <name type="scientific">Cytobacillus solani</name>
    <dbReference type="NCBI Taxonomy" id="1637975"/>
    <lineage>
        <taxon>Bacteria</taxon>
        <taxon>Bacillati</taxon>
        <taxon>Bacillota</taxon>
        <taxon>Bacilli</taxon>
        <taxon>Bacillales</taxon>
        <taxon>Bacillaceae</taxon>
        <taxon>Cytobacillus</taxon>
    </lineage>
</organism>
<dbReference type="AlphaFoldDB" id="A0A0Q3T5R1"/>
<evidence type="ECO:0000313" key="1">
    <source>
        <dbReference type="EMBL" id="KQL18813.1"/>
    </source>
</evidence>
<proteinExistence type="predicted"/>